<sequence length="175" mass="19005">MERRLRVFAVLTALAMIGWLSGCAKESPMDDGPDITEAQATARAEDLIHTVLVGVTPAPGMDLISTSPGSQTCLPDEGNTPTGKVYVIRKYYLTGIPKDRIVEAARQIQANWKKAGHRITNEYAFDMGEPQLSGRTGDDFRLALDTVERDSTPQILLSVGSPCFRPDKPSPSSSL</sequence>
<keyword evidence="2" id="KW-1185">Reference proteome</keyword>
<organism evidence="1 2">
    <name type="scientific">Streptosporangium sandarakinum</name>
    <dbReference type="NCBI Taxonomy" id="1260955"/>
    <lineage>
        <taxon>Bacteria</taxon>
        <taxon>Bacillati</taxon>
        <taxon>Actinomycetota</taxon>
        <taxon>Actinomycetes</taxon>
        <taxon>Streptosporangiales</taxon>
        <taxon>Streptosporangiaceae</taxon>
        <taxon>Streptosporangium</taxon>
    </lineage>
</organism>
<reference evidence="1 2" key="1">
    <citation type="submission" date="2020-07" db="EMBL/GenBank/DDBJ databases">
        <title>Sequencing the genomes of 1000 actinobacteria strains.</title>
        <authorList>
            <person name="Klenk H.-P."/>
        </authorList>
    </citation>
    <scope>NUCLEOTIDE SEQUENCE [LARGE SCALE GENOMIC DNA]</scope>
    <source>
        <strain evidence="1 2">DSM 45763</strain>
    </source>
</reference>
<name>A0A852V7W4_9ACTN</name>
<proteinExistence type="predicted"/>
<dbReference type="AlphaFoldDB" id="A0A852V7W4"/>
<accession>A0A852V7W4</accession>
<evidence type="ECO:0008006" key="3">
    <source>
        <dbReference type="Google" id="ProtNLM"/>
    </source>
</evidence>
<dbReference type="RefSeq" id="WP_179824520.1">
    <property type="nucleotide sequence ID" value="NZ_JACCCO010000002.1"/>
</dbReference>
<dbReference type="PROSITE" id="PS51257">
    <property type="entry name" value="PROKAR_LIPOPROTEIN"/>
    <property type="match status" value="1"/>
</dbReference>
<evidence type="ECO:0000313" key="1">
    <source>
        <dbReference type="EMBL" id="NYF42155.1"/>
    </source>
</evidence>
<dbReference type="EMBL" id="JACCCO010000002">
    <property type="protein sequence ID" value="NYF42155.1"/>
    <property type="molecule type" value="Genomic_DNA"/>
</dbReference>
<gene>
    <name evidence="1" type="ORF">HDA43_004356</name>
</gene>
<comment type="caution">
    <text evidence="1">The sequence shown here is derived from an EMBL/GenBank/DDBJ whole genome shotgun (WGS) entry which is preliminary data.</text>
</comment>
<protein>
    <recommendedName>
        <fullName evidence="3">Lipoprotein</fullName>
    </recommendedName>
</protein>
<dbReference type="Proteomes" id="UP000576393">
    <property type="component" value="Unassembled WGS sequence"/>
</dbReference>
<evidence type="ECO:0000313" key="2">
    <source>
        <dbReference type="Proteomes" id="UP000576393"/>
    </source>
</evidence>